<name>A0A5B8YQ55_9FLAO</name>
<sequence>MRTSEWFWTLFLTAIPLVGIILLLIWGFGSSSNLNKSNWAKATLLWILVITSFYVVLLIIFGLSFLSMGGNDY</sequence>
<protein>
    <submittedName>
        <fullName evidence="2">Uncharacterized protein</fullName>
    </submittedName>
</protein>
<proteinExistence type="predicted"/>
<keyword evidence="1" id="KW-0472">Membrane</keyword>
<evidence type="ECO:0000256" key="1">
    <source>
        <dbReference type="SAM" id="Phobius"/>
    </source>
</evidence>
<dbReference type="AlphaFoldDB" id="A0A5B8YQ55"/>
<feature type="transmembrane region" description="Helical" evidence="1">
    <location>
        <begin position="42"/>
        <end position="66"/>
    </location>
</feature>
<evidence type="ECO:0000313" key="2">
    <source>
        <dbReference type="EMBL" id="QED39037.1"/>
    </source>
</evidence>
<keyword evidence="1" id="KW-0812">Transmembrane</keyword>
<reference evidence="2 3" key="1">
    <citation type="submission" date="2019-08" db="EMBL/GenBank/DDBJ databases">
        <title>Antarcticibacterium arcticum sp. nov., a bacterium isolated from marine sediment of the Canadian Beaufort Sea.</title>
        <authorList>
            <person name="Lee Y.M."/>
            <person name="Baek K."/>
            <person name="Lee D.-H."/>
            <person name="Shin S.C."/>
            <person name="Jin Y.K."/>
            <person name="Park Y."/>
        </authorList>
    </citation>
    <scope>NUCLEOTIDE SEQUENCE [LARGE SCALE GENOMIC DNA]</scope>
    <source>
        <strain evidence="2 3">PAMC 28998</strain>
    </source>
</reference>
<dbReference type="Proteomes" id="UP000321954">
    <property type="component" value="Chromosome"/>
</dbReference>
<gene>
    <name evidence="2" type="ORF">FK178_01540</name>
</gene>
<keyword evidence="1" id="KW-1133">Transmembrane helix</keyword>
<dbReference type="OrthoDB" id="2943819at2"/>
<accession>A0A5B8YQ55</accession>
<feature type="transmembrane region" description="Helical" evidence="1">
    <location>
        <begin position="6"/>
        <end position="30"/>
    </location>
</feature>
<organism evidence="2 3">
    <name type="scientific">Antarcticibacterium arcticum</name>
    <dbReference type="NCBI Taxonomy" id="2585771"/>
    <lineage>
        <taxon>Bacteria</taxon>
        <taxon>Pseudomonadati</taxon>
        <taxon>Bacteroidota</taxon>
        <taxon>Flavobacteriia</taxon>
        <taxon>Flavobacteriales</taxon>
        <taxon>Flavobacteriaceae</taxon>
        <taxon>Antarcticibacterium</taxon>
    </lineage>
</organism>
<keyword evidence="3" id="KW-1185">Reference proteome</keyword>
<dbReference type="KEGG" id="anp:FK178_01540"/>
<dbReference type="EMBL" id="CP042476">
    <property type="protein sequence ID" value="QED39037.1"/>
    <property type="molecule type" value="Genomic_DNA"/>
</dbReference>
<evidence type="ECO:0000313" key="3">
    <source>
        <dbReference type="Proteomes" id="UP000321954"/>
    </source>
</evidence>